<evidence type="ECO:0000256" key="3">
    <source>
        <dbReference type="ARBA" id="ARBA00022692"/>
    </source>
</evidence>
<keyword evidence="3 7" id="KW-0812">Transmembrane</keyword>
<dbReference type="AlphaFoldDB" id="A0A9P6KGY2"/>
<dbReference type="GO" id="GO:0016020">
    <property type="term" value="C:membrane"/>
    <property type="evidence" value="ECO:0007669"/>
    <property type="project" value="UniProtKB-SubCell"/>
</dbReference>
<name>A0A9P6KGY2_9FUNG</name>
<comment type="subcellular location">
    <subcellularLocation>
        <location evidence="1 7">Membrane</location>
        <topology evidence="1 7">Single-pass type I membrane protein</topology>
    </subcellularLocation>
</comment>
<dbReference type="OrthoDB" id="759142at2759"/>
<dbReference type="PROSITE" id="PS50866">
    <property type="entry name" value="GOLD"/>
    <property type="match status" value="1"/>
</dbReference>
<reference evidence="11" key="1">
    <citation type="journal article" date="2020" name="Fungal Divers.">
        <title>Resolving the Mortierellaceae phylogeny through synthesis of multi-gene phylogenetics and phylogenomics.</title>
        <authorList>
            <person name="Vandepol N."/>
            <person name="Liber J."/>
            <person name="Desiro A."/>
            <person name="Na H."/>
            <person name="Kennedy M."/>
            <person name="Barry K."/>
            <person name="Grigoriev I.V."/>
            <person name="Miller A.N."/>
            <person name="O'Donnell K."/>
            <person name="Stajich J.E."/>
            <person name="Bonito G."/>
        </authorList>
    </citation>
    <scope>NUCLEOTIDE SEQUENCE</scope>
    <source>
        <strain evidence="11">KOD1015</strain>
    </source>
</reference>
<gene>
    <name evidence="11" type="primary">ERV25</name>
    <name evidence="11" type="ORF">BGW38_006902</name>
</gene>
<comment type="similarity">
    <text evidence="2 7">Belongs to the EMP24/GP25L family.</text>
</comment>
<evidence type="ECO:0000313" key="11">
    <source>
        <dbReference type="EMBL" id="KAF9584307.1"/>
    </source>
</evidence>
<dbReference type="EMBL" id="JAABOA010000447">
    <property type="protein sequence ID" value="KAF9584307.1"/>
    <property type="molecule type" value="Genomic_DNA"/>
</dbReference>
<evidence type="ECO:0000256" key="5">
    <source>
        <dbReference type="ARBA" id="ARBA00022989"/>
    </source>
</evidence>
<evidence type="ECO:0000256" key="4">
    <source>
        <dbReference type="ARBA" id="ARBA00022729"/>
    </source>
</evidence>
<evidence type="ECO:0000256" key="6">
    <source>
        <dbReference type="ARBA" id="ARBA00023136"/>
    </source>
</evidence>
<feature type="transmembrane region" description="Helical" evidence="8">
    <location>
        <begin position="194"/>
        <end position="214"/>
    </location>
</feature>
<keyword evidence="6 8" id="KW-0472">Membrane</keyword>
<evidence type="ECO:0000256" key="9">
    <source>
        <dbReference type="SAM" id="SignalP"/>
    </source>
</evidence>
<feature type="signal peptide" evidence="9">
    <location>
        <begin position="1"/>
        <end position="27"/>
    </location>
</feature>
<proteinExistence type="inferred from homology"/>
<keyword evidence="5 8" id="KW-1133">Transmembrane helix</keyword>
<dbReference type="InterPro" id="IPR015720">
    <property type="entry name" value="Emp24-like"/>
</dbReference>
<comment type="caution">
    <text evidence="11">The sequence shown here is derived from an EMBL/GenBank/DDBJ whole genome shotgun (WGS) entry which is preliminary data.</text>
</comment>
<evidence type="ECO:0000256" key="2">
    <source>
        <dbReference type="ARBA" id="ARBA00007104"/>
    </source>
</evidence>
<dbReference type="PANTHER" id="PTHR22811">
    <property type="entry name" value="TRANSMEMBRANE EMP24 DOMAIN-CONTAINING PROTEIN"/>
    <property type="match status" value="1"/>
</dbReference>
<evidence type="ECO:0000256" key="1">
    <source>
        <dbReference type="ARBA" id="ARBA00004479"/>
    </source>
</evidence>
<evidence type="ECO:0000313" key="12">
    <source>
        <dbReference type="Proteomes" id="UP000780801"/>
    </source>
</evidence>
<evidence type="ECO:0000259" key="10">
    <source>
        <dbReference type="PROSITE" id="PS50866"/>
    </source>
</evidence>
<evidence type="ECO:0000256" key="7">
    <source>
        <dbReference type="RuleBase" id="RU003827"/>
    </source>
</evidence>
<keyword evidence="12" id="KW-1185">Reference proteome</keyword>
<organism evidence="11 12">
    <name type="scientific">Lunasporangiospora selenospora</name>
    <dbReference type="NCBI Taxonomy" id="979761"/>
    <lineage>
        <taxon>Eukaryota</taxon>
        <taxon>Fungi</taxon>
        <taxon>Fungi incertae sedis</taxon>
        <taxon>Mucoromycota</taxon>
        <taxon>Mortierellomycotina</taxon>
        <taxon>Mortierellomycetes</taxon>
        <taxon>Mortierellales</taxon>
        <taxon>Mortierellaceae</taxon>
        <taxon>Lunasporangiospora</taxon>
    </lineage>
</organism>
<dbReference type="SMART" id="SM01190">
    <property type="entry name" value="EMP24_GP25L"/>
    <property type="match status" value="1"/>
</dbReference>
<feature type="chain" id="PRO_5040265149" evidence="9">
    <location>
        <begin position="28"/>
        <end position="225"/>
    </location>
</feature>
<evidence type="ECO:0000256" key="8">
    <source>
        <dbReference type="SAM" id="Phobius"/>
    </source>
</evidence>
<protein>
    <submittedName>
        <fullName evidence="11">Vesicle coat component</fullName>
    </submittedName>
</protein>
<dbReference type="Pfam" id="PF01105">
    <property type="entry name" value="EMP24_GP25L"/>
    <property type="match status" value="1"/>
</dbReference>
<dbReference type="InterPro" id="IPR009038">
    <property type="entry name" value="GOLD_dom"/>
</dbReference>
<dbReference type="Proteomes" id="UP000780801">
    <property type="component" value="Unassembled WGS sequence"/>
</dbReference>
<keyword evidence="4 9" id="KW-0732">Signal</keyword>
<feature type="domain" description="GOLD" evidence="10">
    <location>
        <begin position="42"/>
        <end position="134"/>
    </location>
</feature>
<accession>A0A9P6KGY2</accession>
<sequence>MTRIYFSATVAISLIVLASTWLQVTQAIKFDLAAQEKGEDVPLCISHYVEDETNVVVKVKAGPGPNQKVSVEVTDDSIHQNQLWRKDSMNEEWQRGSFLTKQAGDIVACFSNILSDGYKPDPRYTRAIELDFDIGSETIDYAKLAEKEKLKPMELELRKLEDMVSDIVDNMEHLQAREVKMRNTNESTNERVKWFSTLTMVVLVTLGLWQIFYLKRFFRKKRLID</sequence>